<accession>A0A956NAY6</accession>
<evidence type="ECO:0000313" key="1">
    <source>
        <dbReference type="EMBL" id="MCA9754290.1"/>
    </source>
</evidence>
<dbReference type="EMBL" id="JAGQHS010000002">
    <property type="protein sequence ID" value="MCA9754290.1"/>
    <property type="molecule type" value="Genomic_DNA"/>
</dbReference>
<sequence>MSHRITVVSVAARPARPVRPVDRAERRRSSALRRSLTGAFVVALVALAGCAEKEETVLVDRSGLATKVDTSVALSPLLYPDGQLTLNDRCPVRKVGLNPRMPAIYVNQHPVGFC</sequence>
<comment type="caution">
    <text evidence="1">The sequence shown here is derived from an EMBL/GenBank/DDBJ whole genome shotgun (WGS) entry which is preliminary data.</text>
</comment>
<name>A0A956NAY6_UNCEI</name>
<reference evidence="1" key="2">
    <citation type="journal article" date="2021" name="Microbiome">
        <title>Successional dynamics and alternative stable states in a saline activated sludge microbial community over 9 years.</title>
        <authorList>
            <person name="Wang Y."/>
            <person name="Ye J."/>
            <person name="Ju F."/>
            <person name="Liu L."/>
            <person name="Boyd J.A."/>
            <person name="Deng Y."/>
            <person name="Parks D.H."/>
            <person name="Jiang X."/>
            <person name="Yin X."/>
            <person name="Woodcroft B.J."/>
            <person name="Tyson G.W."/>
            <person name="Hugenholtz P."/>
            <person name="Polz M.F."/>
            <person name="Zhang T."/>
        </authorList>
    </citation>
    <scope>NUCLEOTIDE SEQUENCE</scope>
    <source>
        <strain evidence="1">HKST-UBA02</strain>
    </source>
</reference>
<protein>
    <submittedName>
        <fullName evidence="1">Uncharacterized protein</fullName>
    </submittedName>
</protein>
<reference evidence="1" key="1">
    <citation type="submission" date="2020-04" db="EMBL/GenBank/DDBJ databases">
        <authorList>
            <person name="Zhang T."/>
        </authorList>
    </citation>
    <scope>NUCLEOTIDE SEQUENCE</scope>
    <source>
        <strain evidence="1">HKST-UBA02</strain>
    </source>
</reference>
<gene>
    <name evidence="1" type="ORF">KDA27_00700</name>
</gene>
<dbReference type="Proteomes" id="UP000739538">
    <property type="component" value="Unassembled WGS sequence"/>
</dbReference>
<dbReference type="AlphaFoldDB" id="A0A956NAY6"/>
<proteinExistence type="predicted"/>
<organism evidence="1 2">
    <name type="scientific">Eiseniibacteriota bacterium</name>
    <dbReference type="NCBI Taxonomy" id="2212470"/>
    <lineage>
        <taxon>Bacteria</taxon>
        <taxon>Candidatus Eiseniibacteriota</taxon>
    </lineage>
</organism>
<evidence type="ECO:0000313" key="2">
    <source>
        <dbReference type="Proteomes" id="UP000739538"/>
    </source>
</evidence>